<proteinExistence type="predicted"/>
<dbReference type="InParanoid" id="A0A2H3DS72"/>
<dbReference type="EMBL" id="KZ293648">
    <property type="protein sequence ID" value="PBK98069.1"/>
    <property type="molecule type" value="Genomic_DNA"/>
</dbReference>
<feature type="region of interest" description="Disordered" evidence="1">
    <location>
        <begin position="1"/>
        <end position="27"/>
    </location>
</feature>
<name>A0A2H3DS72_ARMGA</name>
<protein>
    <submittedName>
        <fullName evidence="2">Uncharacterized protein</fullName>
    </submittedName>
</protein>
<dbReference type="AlphaFoldDB" id="A0A2H3DS72"/>
<keyword evidence="3" id="KW-1185">Reference proteome</keyword>
<feature type="region of interest" description="Disordered" evidence="1">
    <location>
        <begin position="86"/>
        <end position="111"/>
    </location>
</feature>
<dbReference type="Proteomes" id="UP000217790">
    <property type="component" value="Unassembled WGS sequence"/>
</dbReference>
<sequence>MSMAVKVTLAKPNMPFRSQHSSRKTRGWRTVVPAHRVGFTRNFSEQGQNFKKETFAGVATCPGIDQTWSTVLQSCQTRNLQAQERVDSGVLQESKHTCIKRPSMDEARDER</sequence>
<reference evidence="3" key="1">
    <citation type="journal article" date="2017" name="Nat. Ecol. Evol.">
        <title>Genome expansion and lineage-specific genetic innovations in the forest pathogenic fungi Armillaria.</title>
        <authorList>
            <person name="Sipos G."/>
            <person name="Prasanna A.N."/>
            <person name="Walter M.C."/>
            <person name="O'Connor E."/>
            <person name="Balint B."/>
            <person name="Krizsan K."/>
            <person name="Kiss B."/>
            <person name="Hess J."/>
            <person name="Varga T."/>
            <person name="Slot J."/>
            <person name="Riley R."/>
            <person name="Boka B."/>
            <person name="Rigling D."/>
            <person name="Barry K."/>
            <person name="Lee J."/>
            <person name="Mihaltcheva S."/>
            <person name="LaButti K."/>
            <person name="Lipzen A."/>
            <person name="Waldron R."/>
            <person name="Moloney N.M."/>
            <person name="Sperisen C."/>
            <person name="Kredics L."/>
            <person name="Vagvoelgyi C."/>
            <person name="Patrignani A."/>
            <person name="Fitzpatrick D."/>
            <person name="Nagy I."/>
            <person name="Doyle S."/>
            <person name="Anderson J.B."/>
            <person name="Grigoriev I.V."/>
            <person name="Gueldener U."/>
            <person name="Muensterkoetter M."/>
            <person name="Nagy L.G."/>
        </authorList>
    </citation>
    <scope>NUCLEOTIDE SEQUENCE [LARGE SCALE GENOMIC DNA]</scope>
    <source>
        <strain evidence="3">Ar21-2</strain>
    </source>
</reference>
<organism evidence="2 3">
    <name type="scientific">Armillaria gallica</name>
    <name type="common">Bulbous honey fungus</name>
    <name type="synonym">Armillaria bulbosa</name>
    <dbReference type="NCBI Taxonomy" id="47427"/>
    <lineage>
        <taxon>Eukaryota</taxon>
        <taxon>Fungi</taxon>
        <taxon>Dikarya</taxon>
        <taxon>Basidiomycota</taxon>
        <taxon>Agaricomycotina</taxon>
        <taxon>Agaricomycetes</taxon>
        <taxon>Agaricomycetidae</taxon>
        <taxon>Agaricales</taxon>
        <taxon>Marasmiineae</taxon>
        <taxon>Physalacriaceae</taxon>
        <taxon>Armillaria</taxon>
    </lineage>
</organism>
<evidence type="ECO:0000313" key="2">
    <source>
        <dbReference type="EMBL" id="PBK98069.1"/>
    </source>
</evidence>
<gene>
    <name evidence="2" type="ORF">ARMGADRAFT_1026193</name>
</gene>
<evidence type="ECO:0000256" key="1">
    <source>
        <dbReference type="SAM" id="MobiDB-lite"/>
    </source>
</evidence>
<feature type="compositionally biased region" description="Basic and acidic residues" evidence="1">
    <location>
        <begin position="102"/>
        <end position="111"/>
    </location>
</feature>
<accession>A0A2H3DS72</accession>
<evidence type="ECO:0000313" key="3">
    <source>
        <dbReference type="Proteomes" id="UP000217790"/>
    </source>
</evidence>